<organism evidence="1 2">
    <name type="scientific">Rousettus aegyptiacus</name>
    <name type="common">Egyptian fruit bat</name>
    <name type="synonym">Pteropus aegyptiacus</name>
    <dbReference type="NCBI Taxonomy" id="9407"/>
    <lineage>
        <taxon>Eukaryota</taxon>
        <taxon>Metazoa</taxon>
        <taxon>Chordata</taxon>
        <taxon>Craniata</taxon>
        <taxon>Vertebrata</taxon>
        <taxon>Euteleostomi</taxon>
        <taxon>Mammalia</taxon>
        <taxon>Eutheria</taxon>
        <taxon>Laurasiatheria</taxon>
        <taxon>Chiroptera</taxon>
        <taxon>Yinpterochiroptera</taxon>
        <taxon>Pteropodoidea</taxon>
        <taxon>Pteropodidae</taxon>
        <taxon>Rousettinae</taxon>
        <taxon>Rousettus</taxon>
    </lineage>
</organism>
<reference evidence="1 2" key="1">
    <citation type="journal article" date="2020" name="Nature">
        <title>Six reference-quality genomes reveal evolution of bat adaptations.</title>
        <authorList>
            <person name="Jebb D."/>
            <person name="Huang Z."/>
            <person name="Pippel M."/>
            <person name="Hughes G.M."/>
            <person name="Lavrichenko K."/>
            <person name="Devanna P."/>
            <person name="Winkler S."/>
            <person name="Jermiin L.S."/>
            <person name="Skirmuntt E.C."/>
            <person name="Katzourakis A."/>
            <person name="Burkitt-Gray L."/>
            <person name="Ray D.A."/>
            <person name="Sullivan K.A.M."/>
            <person name="Roscito J.G."/>
            <person name="Kirilenko B.M."/>
            <person name="Davalos L.M."/>
            <person name="Corthals A.P."/>
            <person name="Power M.L."/>
            <person name="Jones G."/>
            <person name="Ransome R.D."/>
            <person name="Dechmann D.K.N."/>
            <person name="Locatelli A.G."/>
            <person name="Puechmaille S.J."/>
            <person name="Fedrigo O."/>
            <person name="Jarvis E.D."/>
            <person name="Hiller M."/>
            <person name="Vernes S.C."/>
            <person name="Myers E.W."/>
            <person name="Teeling E.C."/>
        </authorList>
    </citation>
    <scope>NUCLEOTIDE SEQUENCE [LARGE SCALE GENOMIC DNA]</scope>
    <source>
        <strain evidence="1">MRouAeg1</strain>
        <tissue evidence="1">Muscle</tissue>
    </source>
</reference>
<sequence>MRCQPRGFLRCSTSGRRGGQCQGSGPPKLVCVHALGSEREQEMIDRAGKPCREKCNRLGFASGVSVCNSTSLSQFRSGLCKGAFGCGCSFSHRGPQPLCKCCFIQRSWFPSPSKAANILDSKSPGDLEGWEEKLI</sequence>
<dbReference type="AlphaFoldDB" id="A0A7J8FK36"/>
<dbReference type="EMBL" id="JACASE010000007">
    <property type="protein sequence ID" value="KAF6447512.1"/>
    <property type="molecule type" value="Genomic_DNA"/>
</dbReference>
<accession>A0A7J8FK36</accession>
<name>A0A7J8FK36_ROUAE</name>
<comment type="caution">
    <text evidence="1">The sequence shown here is derived from an EMBL/GenBank/DDBJ whole genome shotgun (WGS) entry which is preliminary data.</text>
</comment>
<keyword evidence="2" id="KW-1185">Reference proteome</keyword>
<evidence type="ECO:0000313" key="1">
    <source>
        <dbReference type="EMBL" id="KAF6447512.1"/>
    </source>
</evidence>
<evidence type="ECO:0000313" key="2">
    <source>
        <dbReference type="Proteomes" id="UP000593571"/>
    </source>
</evidence>
<dbReference type="Proteomes" id="UP000593571">
    <property type="component" value="Unassembled WGS sequence"/>
</dbReference>
<protein>
    <submittedName>
        <fullName evidence="1">Uncharacterized protein</fullName>
    </submittedName>
</protein>
<proteinExistence type="predicted"/>
<gene>
    <name evidence="1" type="ORF">HJG63_011954</name>
</gene>